<dbReference type="Proteomes" id="UP001469553">
    <property type="component" value="Unassembled WGS sequence"/>
</dbReference>
<proteinExistence type="predicted"/>
<protein>
    <submittedName>
        <fullName evidence="1">Uncharacterized protein</fullName>
    </submittedName>
</protein>
<keyword evidence="2" id="KW-1185">Reference proteome</keyword>
<evidence type="ECO:0000313" key="2">
    <source>
        <dbReference type="Proteomes" id="UP001469553"/>
    </source>
</evidence>
<accession>A0ABV0YUP3</accession>
<name>A0ABV0YUP3_9TELE</name>
<reference evidence="1 2" key="1">
    <citation type="submission" date="2021-06" db="EMBL/GenBank/DDBJ databases">
        <authorList>
            <person name="Palmer J.M."/>
        </authorList>
    </citation>
    <scope>NUCLEOTIDE SEQUENCE [LARGE SCALE GENOMIC DNA]</scope>
    <source>
        <strain evidence="1 2">AS_MEX2019</strain>
        <tissue evidence="1">Muscle</tissue>
    </source>
</reference>
<dbReference type="EMBL" id="JAHRIP010042470">
    <property type="protein sequence ID" value="MEQ2297397.1"/>
    <property type="molecule type" value="Genomic_DNA"/>
</dbReference>
<gene>
    <name evidence="1" type="ORF">AMECASPLE_034375</name>
</gene>
<comment type="caution">
    <text evidence="1">The sequence shown here is derived from an EMBL/GenBank/DDBJ whole genome shotgun (WGS) entry which is preliminary data.</text>
</comment>
<evidence type="ECO:0000313" key="1">
    <source>
        <dbReference type="EMBL" id="MEQ2297397.1"/>
    </source>
</evidence>
<organism evidence="1 2">
    <name type="scientific">Ameca splendens</name>
    <dbReference type="NCBI Taxonomy" id="208324"/>
    <lineage>
        <taxon>Eukaryota</taxon>
        <taxon>Metazoa</taxon>
        <taxon>Chordata</taxon>
        <taxon>Craniata</taxon>
        <taxon>Vertebrata</taxon>
        <taxon>Euteleostomi</taxon>
        <taxon>Actinopterygii</taxon>
        <taxon>Neopterygii</taxon>
        <taxon>Teleostei</taxon>
        <taxon>Neoteleostei</taxon>
        <taxon>Acanthomorphata</taxon>
        <taxon>Ovalentaria</taxon>
        <taxon>Atherinomorphae</taxon>
        <taxon>Cyprinodontiformes</taxon>
        <taxon>Goodeidae</taxon>
        <taxon>Ameca</taxon>
    </lineage>
</organism>
<sequence length="135" mass="14865">MGLLQGRGEVMSSKCRASANTLKVHLVFHSKQEKYDALLQSTETQGGNPSPWGTLCGFSPLRSGYESDHLISGIFPTFQALPGMTSMEEKYTHLRASITLEIASQHSIGTLRLEVAAQRSFQWVFINSGDVRAAY</sequence>